<evidence type="ECO:0000313" key="2">
    <source>
        <dbReference type="EMBL" id="MED6147690.1"/>
    </source>
</evidence>
<reference evidence="2 3" key="1">
    <citation type="journal article" date="2023" name="Plants (Basel)">
        <title>Bridging the Gap: Combining Genomics and Transcriptomics Approaches to Understand Stylosanthes scabra, an Orphan Legume from the Brazilian Caatinga.</title>
        <authorList>
            <person name="Ferreira-Neto J.R.C."/>
            <person name="da Silva M.D."/>
            <person name="Binneck E."/>
            <person name="de Melo N.F."/>
            <person name="da Silva R.H."/>
            <person name="de Melo A.L.T.M."/>
            <person name="Pandolfi V."/>
            <person name="Bustamante F.O."/>
            <person name="Brasileiro-Vidal A.C."/>
            <person name="Benko-Iseppon A.M."/>
        </authorList>
    </citation>
    <scope>NUCLEOTIDE SEQUENCE [LARGE SCALE GENOMIC DNA]</scope>
    <source>
        <tissue evidence="2">Leaves</tissue>
    </source>
</reference>
<feature type="compositionally biased region" description="Polar residues" evidence="1">
    <location>
        <begin position="52"/>
        <end position="73"/>
    </location>
</feature>
<evidence type="ECO:0000256" key="1">
    <source>
        <dbReference type="SAM" id="MobiDB-lite"/>
    </source>
</evidence>
<keyword evidence="3" id="KW-1185">Reference proteome</keyword>
<feature type="non-terminal residue" evidence="2">
    <location>
        <position position="1"/>
    </location>
</feature>
<accession>A0ABU6TG22</accession>
<protein>
    <submittedName>
        <fullName evidence="2">Uncharacterized protein</fullName>
    </submittedName>
</protein>
<evidence type="ECO:0000313" key="3">
    <source>
        <dbReference type="Proteomes" id="UP001341840"/>
    </source>
</evidence>
<dbReference type="Proteomes" id="UP001341840">
    <property type="component" value="Unassembled WGS sequence"/>
</dbReference>
<name>A0ABU6TG22_9FABA</name>
<comment type="caution">
    <text evidence="2">The sequence shown here is derived from an EMBL/GenBank/DDBJ whole genome shotgun (WGS) entry which is preliminary data.</text>
</comment>
<proteinExistence type="predicted"/>
<organism evidence="2 3">
    <name type="scientific">Stylosanthes scabra</name>
    <dbReference type="NCBI Taxonomy" id="79078"/>
    <lineage>
        <taxon>Eukaryota</taxon>
        <taxon>Viridiplantae</taxon>
        <taxon>Streptophyta</taxon>
        <taxon>Embryophyta</taxon>
        <taxon>Tracheophyta</taxon>
        <taxon>Spermatophyta</taxon>
        <taxon>Magnoliopsida</taxon>
        <taxon>eudicotyledons</taxon>
        <taxon>Gunneridae</taxon>
        <taxon>Pentapetalae</taxon>
        <taxon>rosids</taxon>
        <taxon>fabids</taxon>
        <taxon>Fabales</taxon>
        <taxon>Fabaceae</taxon>
        <taxon>Papilionoideae</taxon>
        <taxon>50 kb inversion clade</taxon>
        <taxon>dalbergioids sensu lato</taxon>
        <taxon>Dalbergieae</taxon>
        <taxon>Pterocarpus clade</taxon>
        <taxon>Stylosanthes</taxon>
    </lineage>
</organism>
<feature type="region of interest" description="Disordered" evidence="1">
    <location>
        <begin position="38"/>
        <end position="73"/>
    </location>
</feature>
<dbReference type="EMBL" id="JASCZI010090906">
    <property type="protein sequence ID" value="MED6147690.1"/>
    <property type="molecule type" value="Genomic_DNA"/>
</dbReference>
<sequence length="73" mass="7718">INDLHIELQSMPLDPPMPTSSSLLYPLTPVNGATLPPRLAASSLPSRMMMKGTTSYPSSSLSTHPNDQPASAV</sequence>
<gene>
    <name evidence="2" type="ORF">PIB30_046075</name>
</gene>